<sequence>VTSFDKSIRCL</sequence>
<protein>
    <submittedName>
        <fullName evidence="1">Uncharacterized protein</fullName>
    </submittedName>
</protein>
<gene>
    <name evidence="1" type="ORF">FNK824_LOCUS42196</name>
</gene>
<reference evidence="1" key="1">
    <citation type="submission" date="2021-02" db="EMBL/GenBank/DDBJ databases">
        <authorList>
            <person name="Nowell W R."/>
        </authorList>
    </citation>
    <scope>NUCLEOTIDE SEQUENCE</scope>
</reference>
<organism evidence="1 2">
    <name type="scientific">Rotaria sordida</name>
    <dbReference type="NCBI Taxonomy" id="392033"/>
    <lineage>
        <taxon>Eukaryota</taxon>
        <taxon>Metazoa</taxon>
        <taxon>Spiralia</taxon>
        <taxon>Gnathifera</taxon>
        <taxon>Rotifera</taxon>
        <taxon>Eurotatoria</taxon>
        <taxon>Bdelloidea</taxon>
        <taxon>Philodinida</taxon>
        <taxon>Philodinidae</taxon>
        <taxon>Rotaria</taxon>
    </lineage>
</organism>
<dbReference type="EMBL" id="CAJOBE010047566">
    <property type="protein sequence ID" value="CAF4346682.1"/>
    <property type="molecule type" value="Genomic_DNA"/>
</dbReference>
<name>A0A820L2Z5_9BILA</name>
<evidence type="ECO:0000313" key="1">
    <source>
        <dbReference type="EMBL" id="CAF4346682.1"/>
    </source>
</evidence>
<feature type="non-terminal residue" evidence="1">
    <location>
        <position position="1"/>
    </location>
</feature>
<accession>A0A820L2Z5</accession>
<dbReference type="Proteomes" id="UP000663874">
    <property type="component" value="Unassembled WGS sequence"/>
</dbReference>
<comment type="caution">
    <text evidence="1">The sequence shown here is derived from an EMBL/GenBank/DDBJ whole genome shotgun (WGS) entry which is preliminary data.</text>
</comment>
<proteinExistence type="predicted"/>
<evidence type="ECO:0000313" key="2">
    <source>
        <dbReference type="Proteomes" id="UP000663874"/>
    </source>
</evidence>